<dbReference type="Gene3D" id="3.10.360.10">
    <property type="entry name" value="Antimicrobial Peptide, Beta-defensin 2, Chain A"/>
    <property type="match status" value="1"/>
</dbReference>
<proteinExistence type="predicted"/>
<sequence>ERPSCNHTLLARIITVIVLCVSFPTKIGSVIGCRRRRGFCTFGRCQYPTKPVGRCSRFQTCCKR</sequence>
<reference evidence="2" key="2">
    <citation type="submission" date="2025-09" db="UniProtKB">
        <authorList>
            <consortium name="Ensembl"/>
        </authorList>
    </citation>
    <scope>IDENTIFICATION</scope>
</reference>
<dbReference type="Pfam" id="PF00711">
    <property type="entry name" value="Defensin_beta"/>
    <property type="match status" value="1"/>
</dbReference>
<dbReference type="Ensembl" id="ENSOSUT00000009024.1">
    <property type="protein sequence ID" value="ENSOSUP00000008711.1"/>
    <property type="gene ID" value="ENSOSUG00000006432.1"/>
</dbReference>
<accession>A0A8C8AQ92</accession>
<evidence type="ECO:0000259" key="1">
    <source>
        <dbReference type="Pfam" id="PF00711"/>
    </source>
</evidence>
<dbReference type="SUPFAM" id="SSF57392">
    <property type="entry name" value="Defensin-like"/>
    <property type="match status" value="1"/>
</dbReference>
<evidence type="ECO:0000313" key="2">
    <source>
        <dbReference type="Ensembl" id="ENSOSUP00000008711.1"/>
    </source>
</evidence>
<dbReference type="GO" id="GO:0006952">
    <property type="term" value="P:defense response"/>
    <property type="evidence" value="ECO:0007669"/>
    <property type="project" value="InterPro"/>
</dbReference>
<organism evidence="2 3">
    <name type="scientific">Otus sunia</name>
    <name type="common">Oriental scops-owl</name>
    <dbReference type="NCBI Taxonomy" id="257818"/>
    <lineage>
        <taxon>Eukaryota</taxon>
        <taxon>Metazoa</taxon>
        <taxon>Chordata</taxon>
        <taxon>Craniata</taxon>
        <taxon>Vertebrata</taxon>
        <taxon>Euteleostomi</taxon>
        <taxon>Archelosauria</taxon>
        <taxon>Archosauria</taxon>
        <taxon>Dinosauria</taxon>
        <taxon>Saurischia</taxon>
        <taxon>Theropoda</taxon>
        <taxon>Coelurosauria</taxon>
        <taxon>Aves</taxon>
        <taxon>Neognathae</taxon>
        <taxon>Neoaves</taxon>
        <taxon>Telluraves</taxon>
        <taxon>Strigiformes</taxon>
        <taxon>Strigidae</taxon>
        <taxon>Otus</taxon>
    </lineage>
</organism>
<name>A0A8C8AQ92_9STRI</name>
<evidence type="ECO:0000313" key="3">
    <source>
        <dbReference type="Proteomes" id="UP000694552"/>
    </source>
</evidence>
<dbReference type="Proteomes" id="UP000694552">
    <property type="component" value="Unplaced"/>
</dbReference>
<dbReference type="InterPro" id="IPR001855">
    <property type="entry name" value="Defensin_beta-like"/>
</dbReference>
<dbReference type="AlphaFoldDB" id="A0A8C8AQ92"/>
<dbReference type="GO" id="GO:0005576">
    <property type="term" value="C:extracellular region"/>
    <property type="evidence" value="ECO:0007669"/>
    <property type="project" value="InterPro"/>
</dbReference>
<feature type="domain" description="Beta-defensin-like" evidence="1">
    <location>
        <begin position="33"/>
        <end position="63"/>
    </location>
</feature>
<protein>
    <recommendedName>
        <fullName evidence="1">Beta-defensin-like domain-containing protein</fullName>
    </recommendedName>
</protein>
<reference evidence="2" key="1">
    <citation type="submission" date="2025-08" db="UniProtKB">
        <authorList>
            <consortium name="Ensembl"/>
        </authorList>
    </citation>
    <scope>IDENTIFICATION</scope>
</reference>
<keyword evidence="3" id="KW-1185">Reference proteome</keyword>